<feature type="transmembrane region" description="Helical" evidence="1">
    <location>
        <begin position="172"/>
        <end position="191"/>
    </location>
</feature>
<keyword evidence="3" id="KW-1185">Reference proteome</keyword>
<accession>A0AA36G9D3</accession>
<dbReference type="Proteomes" id="UP001177023">
    <property type="component" value="Unassembled WGS sequence"/>
</dbReference>
<sequence length="253" mass="27703">MVVPFFNAWAVPKAQTCPHCAKELPAQENAINGWLATSQRPYSNRQLACSYFGFMILVASFWMFYALVILAAFSPPGATVYSNGTLEDQAKALRAGPAIFISMLIPVLPATHFEIIDSALHHGTMVALFKPQKVHPPRTSPRRPQLLPPEANPVIAKHVETQQPWNPELAKILLVIASIVVICWMFAAFFLQQSMQSTRFADSPTVIPPHSTHDGRSIQATESTSSTDVWASAAVIATRGQSSNCEPSCGKNF</sequence>
<organism evidence="2 3">
    <name type="scientific">Mesorhabditis spiculigera</name>
    <dbReference type="NCBI Taxonomy" id="96644"/>
    <lineage>
        <taxon>Eukaryota</taxon>
        <taxon>Metazoa</taxon>
        <taxon>Ecdysozoa</taxon>
        <taxon>Nematoda</taxon>
        <taxon>Chromadorea</taxon>
        <taxon>Rhabditida</taxon>
        <taxon>Rhabditina</taxon>
        <taxon>Rhabditomorpha</taxon>
        <taxon>Rhabditoidea</taxon>
        <taxon>Rhabditidae</taxon>
        <taxon>Mesorhabditinae</taxon>
        <taxon>Mesorhabditis</taxon>
    </lineage>
</organism>
<feature type="transmembrane region" description="Helical" evidence="1">
    <location>
        <begin position="48"/>
        <end position="73"/>
    </location>
</feature>
<evidence type="ECO:0000313" key="2">
    <source>
        <dbReference type="EMBL" id="CAJ0577339.1"/>
    </source>
</evidence>
<protein>
    <submittedName>
        <fullName evidence="2">Uncharacterized protein</fullName>
    </submittedName>
</protein>
<reference evidence="2" key="1">
    <citation type="submission" date="2023-06" db="EMBL/GenBank/DDBJ databases">
        <authorList>
            <person name="Delattre M."/>
        </authorList>
    </citation>
    <scope>NUCLEOTIDE SEQUENCE</scope>
    <source>
        <strain evidence="2">AF72</strain>
    </source>
</reference>
<evidence type="ECO:0000256" key="1">
    <source>
        <dbReference type="SAM" id="Phobius"/>
    </source>
</evidence>
<gene>
    <name evidence="2" type="ORF">MSPICULIGERA_LOCUS15613</name>
</gene>
<keyword evidence="1" id="KW-1133">Transmembrane helix</keyword>
<proteinExistence type="predicted"/>
<evidence type="ECO:0000313" key="3">
    <source>
        <dbReference type="Proteomes" id="UP001177023"/>
    </source>
</evidence>
<dbReference type="AlphaFoldDB" id="A0AA36G9D3"/>
<keyword evidence="1" id="KW-0472">Membrane</keyword>
<dbReference type="EMBL" id="CATQJA010002650">
    <property type="protein sequence ID" value="CAJ0577339.1"/>
    <property type="molecule type" value="Genomic_DNA"/>
</dbReference>
<name>A0AA36G9D3_9BILA</name>
<comment type="caution">
    <text evidence="2">The sequence shown here is derived from an EMBL/GenBank/DDBJ whole genome shotgun (WGS) entry which is preliminary data.</text>
</comment>
<keyword evidence="1" id="KW-0812">Transmembrane</keyword>
<feature type="non-terminal residue" evidence="2">
    <location>
        <position position="1"/>
    </location>
</feature>